<evidence type="ECO:0000256" key="11">
    <source>
        <dbReference type="RuleBase" id="RU004340"/>
    </source>
</evidence>
<dbReference type="OrthoDB" id="5148600at2"/>
<comment type="similarity">
    <text evidence="9 11">Belongs to the fluoride channel Fluc/FEX (TC 1.A.43) family.</text>
</comment>
<dbReference type="Proteomes" id="UP000185544">
    <property type="component" value="Chromosome"/>
</dbReference>
<keyword evidence="13" id="KW-1185">Reference proteome</keyword>
<comment type="catalytic activity">
    <reaction evidence="10">
        <text>fluoride(in) = fluoride(out)</text>
        <dbReference type="Rhea" id="RHEA:76159"/>
        <dbReference type="ChEBI" id="CHEBI:17051"/>
    </reaction>
    <physiologicalReaction direction="left-to-right" evidence="10">
        <dbReference type="Rhea" id="RHEA:76160"/>
    </physiologicalReaction>
</comment>
<keyword evidence="6" id="KW-0406">Ion transport</keyword>
<keyword evidence="7 11" id="KW-0472">Membrane</keyword>
<dbReference type="STRING" id="1882918.BCY86_08315"/>
<keyword evidence="4 11" id="KW-0812">Transmembrane</keyword>
<dbReference type="Pfam" id="PF02537">
    <property type="entry name" value="CRCB"/>
    <property type="match status" value="1"/>
</dbReference>
<keyword evidence="5 11" id="KW-1133">Transmembrane helix</keyword>
<evidence type="ECO:0000256" key="2">
    <source>
        <dbReference type="ARBA" id="ARBA00022475"/>
    </source>
</evidence>
<gene>
    <name evidence="12" type="ORF">BCY86_08315</name>
</gene>
<evidence type="ECO:0000256" key="6">
    <source>
        <dbReference type="ARBA" id="ARBA00023065"/>
    </source>
</evidence>
<evidence type="ECO:0000313" key="12">
    <source>
        <dbReference type="EMBL" id="APS00678.1"/>
    </source>
</evidence>
<feature type="transmembrane region" description="Helical" evidence="11">
    <location>
        <begin position="31"/>
        <end position="51"/>
    </location>
</feature>
<proteinExistence type="inferred from homology"/>
<accession>A0A1L6MZ18</accession>
<keyword evidence="2" id="KW-1003">Cell membrane</keyword>
<dbReference type="RefSeq" id="WP_075277347.1">
    <property type="nucleotide sequence ID" value="NZ_CP016908.1"/>
</dbReference>
<reference evidence="12 13" key="1">
    <citation type="submission" date="2016-08" db="EMBL/GenBank/DDBJ databases">
        <title>Identification and validation of antigenic proteins from Pajaroellobacter abortibovis using de-novo genome sequence assembly and reverse vaccinology.</title>
        <authorList>
            <person name="Welly B.T."/>
            <person name="Miller M.R."/>
            <person name="Stott J.L."/>
            <person name="Blanchard M.T."/>
            <person name="Islas-Trejo A.D."/>
            <person name="O'Rourke S.M."/>
            <person name="Young A.E."/>
            <person name="Medrano J.F."/>
            <person name="Van Eenennaam A.L."/>
        </authorList>
    </citation>
    <scope>NUCLEOTIDE SEQUENCE [LARGE SCALE GENOMIC DNA]</scope>
    <source>
        <strain evidence="12 13">BTF92-0548A/99-0131</strain>
    </source>
</reference>
<evidence type="ECO:0000256" key="5">
    <source>
        <dbReference type="ARBA" id="ARBA00022989"/>
    </source>
</evidence>
<comment type="subcellular location">
    <subcellularLocation>
        <location evidence="1">Cell membrane</location>
        <topology evidence="1">Multi-pass membrane protein</topology>
    </subcellularLocation>
</comment>
<name>A0A1L6MZ18_9BACT</name>
<protein>
    <recommendedName>
        <fullName evidence="11">Fluoride-specific ion channel</fullName>
    </recommendedName>
</protein>
<dbReference type="EMBL" id="CP016908">
    <property type="protein sequence ID" value="APS00678.1"/>
    <property type="molecule type" value="Genomic_DNA"/>
</dbReference>
<keyword evidence="6" id="KW-0813">Transport</keyword>
<comment type="function">
    <text evidence="11">Important for reducing fluoride concentration in the cell, thus reducing its toxicity.</text>
</comment>
<keyword evidence="3" id="KW-0997">Cell inner membrane</keyword>
<evidence type="ECO:0000256" key="8">
    <source>
        <dbReference type="ARBA" id="ARBA00023303"/>
    </source>
</evidence>
<keyword evidence="8" id="KW-0407">Ion channel</keyword>
<organism evidence="12 13">
    <name type="scientific">Pajaroellobacter abortibovis</name>
    <dbReference type="NCBI Taxonomy" id="1882918"/>
    <lineage>
        <taxon>Bacteria</taxon>
        <taxon>Pseudomonadati</taxon>
        <taxon>Myxococcota</taxon>
        <taxon>Polyangia</taxon>
        <taxon>Polyangiales</taxon>
        <taxon>Polyangiaceae</taxon>
    </lineage>
</organism>
<evidence type="ECO:0000256" key="9">
    <source>
        <dbReference type="ARBA" id="ARBA00035120"/>
    </source>
</evidence>
<evidence type="ECO:0000256" key="3">
    <source>
        <dbReference type="ARBA" id="ARBA00022519"/>
    </source>
</evidence>
<dbReference type="GO" id="GO:0005886">
    <property type="term" value="C:plasma membrane"/>
    <property type="evidence" value="ECO:0007669"/>
    <property type="project" value="UniProtKB-SubCell"/>
</dbReference>
<dbReference type="KEGG" id="pabo:BCY86_08315"/>
<evidence type="ECO:0000256" key="1">
    <source>
        <dbReference type="ARBA" id="ARBA00004651"/>
    </source>
</evidence>
<dbReference type="InterPro" id="IPR003691">
    <property type="entry name" value="FluC"/>
</dbReference>
<feature type="transmembrane region" description="Helical" evidence="11">
    <location>
        <begin position="95"/>
        <end position="117"/>
    </location>
</feature>
<dbReference type="AlphaFoldDB" id="A0A1L6MZ18"/>
<evidence type="ECO:0000256" key="10">
    <source>
        <dbReference type="ARBA" id="ARBA00035585"/>
    </source>
</evidence>
<evidence type="ECO:0000313" key="13">
    <source>
        <dbReference type="Proteomes" id="UP000185544"/>
    </source>
</evidence>
<comment type="caution">
    <text evidence="11">Lacks conserved residue(s) required for the propagation of feature annotation.</text>
</comment>
<evidence type="ECO:0000256" key="7">
    <source>
        <dbReference type="ARBA" id="ARBA00023136"/>
    </source>
</evidence>
<evidence type="ECO:0000256" key="4">
    <source>
        <dbReference type="ARBA" id="ARBA00022692"/>
    </source>
</evidence>
<dbReference type="GO" id="GO:0034220">
    <property type="term" value="P:monoatomic ion transmembrane transport"/>
    <property type="evidence" value="ECO:0007669"/>
    <property type="project" value="UniProtKB-KW"/>
</dbReference>
<sequence length="129" mass="14313">MSKFLWICLGGGRRDRDGLSPLPLVDEMSQVFPYGTLAVNLIGSLLLAAILQIATANRMSSTLRLTLTTGLIRWFCTYSTFNFETSRLLQQEKAAWLGLLNLSATLVVDLIACFLGWESAKWIAKLLNS</sequence>